<feature type="transmembrane region" description="Helical" evidence="7">
    <location>
        <begin position="298"/>
        <end position="316"/>
    </location>
</feature>
<keyword evidence="2" id="KW-0813">Transport</keyword>
<keyword evidence="10" id="KW-1185">Reference proteome</keyword>
<dbReference type="GO" id="GO:0022857">
    <property type="term" value="F:transmembrane transporter activity"/>
    <property type="evidence" value="ECO:0007669"/>
    <property type="project" value="InterPro"/>
</dbReference>
<feature type="transmembrane region" description="Helical" evidence="7">
    <location>
        <begin position="386"/>
        <end position="404"/>
    </location>
</feature>
<comment type="caution">
    <text evidence="9">The sequence shown here is derived from an EMBL/GenBank/DDBJ whole genome shotgun (WGS) entry which is preliminary data.</text>
</comment>
<dbReference type="PROSITE" id="PS50850">
    <property type="entry name" value="MFS"/>
    <property type="match status" value="1"/>
</dbReference>
<keyword evidence="3" id="KW-1003">Cell membrane</keyword>
<dbReference type="PRINTS" id="PR01988">
    <property type="entry name" value="EXPORTERBACE"/>
</dbReference>
<dbReference type="Proteomes" id="UP000295788">
    <property type="component" value="Unassembled WGS sequence"/>
</dbReference>
<name>A0A4R3KJ87_9BACI</name>
<feature type="transmembrane region" description="Helical" evidence="7">
    <location>
        <begin position="54"/>
        <end position="75"/>
    </location>
</feature>
<dbReference type="InterPro" id="IPR036259">
    <property type="entry name" value="MFS_trans_sf"/>
</dbReference>
<dbReference type="RefSeq" id="WP_132767138.1">
    <property type="nucleotide sequence ID" value="NZ_SMAB01000003.1"/>
</dbReference>
<evidence type="ECO:0000256" key="2">
    <source>
        <dbReference type="ARBA" id="ARBA00022448"/>
    </source>
</evidence>
<dbReference type="EMBL" id="SMAB01000003">
    <property type="protein sequence ID" value="TCS83736.1"/>
    <property type="molecule type" value="Genomic_DNA"/>
</dbReference>
<evidence type="ECO:0000256" key="5">
    <source>
        <dbReference type="ARBA" id="ARBA00022989"/>
    </source>
</evidence>
<accession>A0A4R3KJ87</accession>
<dbReference type="InterPro" id="IPR022324">
    <property type="entry name" value="Bacilysin_exporter_BacE_put"/>
</dbReference>
<evidence type="ECO:0000256" key="7">
    <source>
        <dbReference type="SAM" id="Phobius"/>
    </source>
</evidence>
<dbReference type="PANTHER" id="PTHR23513:SF6">
    <property type="entry name" value="MAJOR FACILITATOR SUPERFAMILY ASSOCIATED DOMAIN-CONTAINING PROTEIN"/>
    <property type="match status" value="1"/>
</dbReference>
<gene>
    <name evidence="9" type="ORF">EDD72_10359</name>
</gene>
<protein>
    <submittedName>
        <fullName evidence="9">MFS transporter</fullName>
    </submittedName>
</protein>
<keyword evidence="6 7" id="KW-0472">Membrane</keyword>
<evidence type="ECO:0000256" key="1">
    <source>
        <dbReference type="ARBA" id="ARBA00004651"/>
    </source>
</evidence>
<dbReference type="CDD" id="cd06173">
    <property type="entry name" value="MFS_MefA_like"/>
    <property type="match status" value="1"/>
</dbReference>
<feature type="transmembrane region" description="Helical" evidence="7">
    <location>
        <begin position="362"/>
        <end position="380"/>
    </location>
</feature>
<keyword evidence="5 7" id="KW-1133">Transmembrane helix</keyword>
<dbReference type="InterPro" id="IPR020846">
    <property type="entry name" value="MFS_dom"/>
</dbReference>
<keyword evidence="4 7" id="KW-0812">Transmembrane</keyword>
<feature type="transmembrane region" description="Helical" evidence="7">
    <location>
        <begin position="322"/>
        <end position="342"/>
    </location>
</feature>
<dbReference type="OrthoDB" id="2276409at2"/>
<evidence type="ECO:0000313" key="9">
    <source>
        <dbReference type="EMBL" id="TCS83736.1"/>
    </source>
</evidence>
<reference evidence="9 10" key="1">
    <citation type="submission" date="2019-03" db="EMBL/GenBank/DDBJ databases">
        <title>Genomic Encyclopedia of Type Strains, Phase IV (KMG-IV): sequencing the most valuable type-strain genomes for metagenomic binning, comparative biology and taxonomic classification.</title>
        <authorList>
            <person name="Goeker M."/>
        </authorList>
    </citation>
    <scope>NUCLEOTIDE SEQUENCE [LARGE SCALE GENOMIC DNA]</scope>
    <source>
        <strain evidence="9 10">DSM 23802</strain>
    </source>
</reference>
<evidence type="ECO:0000313" key="10">
    <source>
        <dbReference type="Proteomes" id="UP000295788"/>
    </source>
</evidence>
<comment type="subcellular location">
    <subcellularLocation>
        <location evidence="1">Cell membrane</location>
        <topology evidence="1">Multi-pass membrane protein</topology>
    </subcellularLocation>
</comment>
<proteinExistence type="predicted"/>
<dbReference type="SUPFAM" id="SSF103473">
    <property type="entry name" value="MFS general substrate transporter"/>
    <property type="match status" value="1"/>
</dbReference>
<feature type="transmembrane region" description="Helical" evidence="7">
    <location>
        <begin position="87"/>
        <end position="107"/>
    </location>
</feature>
<dbReference type="Pfam" id="PF07690">
    <property type="entry name" value="MFS_1"/>
    <property type="match status" value="1"/>
</dbReference>
<feature type="transmembrane region" description="Helical" evidence="7">
    <location>
        <begin position="231"/>
        <end position="255"/>
    </location>
</feature>
<dbReference type="GO" id="GO:0005886">
    <property type="term" value="C:plasma membrane"/>
    <property type="evidence" value="ECO:0007669"/>
    <property type="project" value="UniProtKB-SubCell"/>
</dbReference>
<feature type="transmembrane region" description="Helical" evidence="7">
    <location>
        <begin position="182"/>
        <end position="200"/>
    </location>
</feature>
<organism evidence="9 10">
    <name type="scientific">Tepidibacillus fermentans</name>
    <dbReference type="NCBI Taxonomy" id="1281767"/>
    <lineage>
        <taxon>Bacteria</taxon>
        <taxon>Bacillati</taxon>
        <taxon>Bacillota</taxon>
        <taxon>Bacilli</taxon>
        <taxon>Bacillales</taxon>
        <taxon>Bacillaceae</taxon>
        <taxon>Tepidibacillus</taxon>
    </lineage>
</organism>
<evidence type="ECO:0000256" key="3">
    <source>
        <dbReference type="ARBA" id="ARBA00022475"/>
    </source>
</evidence>
<feature type="transmembrane region" description="Helical" evidence="7">
    <location>
        <begin position="113"/>
        <end position="131"/>
    </location>
</feature>
<sequence>MQTEQQMKLEYSSKRKLINPPFRLLWIGRFISQLGDKLYLLALPWLVLEISHSALYTAITLSLEILPEILFGPFIGVYVDQKSRKKLMILADWFRGILILAITVLAYHEKIEIFHIYVVTFLLSGLTLLFDSSSQGYLSQIVPKDLLVEANANLTFVATLMRLVGPFLSGVFIGWIGAKGTIGLNGLSFIISGIILSFLPNDSGYASEKMNVDKIIDDMKEGFHYLFHHQILFPIALFSTFMNIGIYMVSTLFIFQSKEVLGYGPEQTSTIFWVSGIVATLTTLNLKHLKNVLTKGKMIRLGSIGVFLAILLLVLNQSLVTFTLSYSLLLMIGIIVNVNMMAYRQEIIPPHLFGRVMTSSRVLVNLFSPVAMIVAGWIATTFSAQWVFHIAAFIIFINILYSWFGRLRMIK</sequence>
<evidence type="ECO:0000256" key="4">
    <source>
        <dbReference type="ARBA" id="ARBA00022692"/>
    </source>
</evidence>
<dbReference type="Gene3D" id="1.20.1250.20">
    <property type="entry name" value="MFS general substrate transporter like domains"/>
    <property type="match status" value="1"/>
</dbReference>
<dbReference type="AlphaFoldDB" id="A0A4R3KJ87"/>
<dbReference type="PANTHER" id="PTHR23513">
    <property type="entry name" value="INTEGRAL MEMBRANE EFFLUX PROTEIN-RELATED"/>
    <property type="match status" value="1"/>
</dbReference>
<dbReference type="InterPro" id="IPR011701">
    <property type="entry name" value="MFS"/>
</dbReference>
<feature type="domain" description="Major facilitator superfamily (MFS) profile" evidence="8">
    <location>
        <begin position="21"/>
        <end position="410"/>
    </location>
</feature>
<feature type="transmembrane region" description="Helical" evidence="7">
    <location>
        <begin position="24"/>
        <end position="48"/>
    </location>
</feature>
<evidence type="ECO:0000256" key="6">
    <source>
        <dbReference type="ARBA" id="ARBA00023136"/>
    </source>
</evidence>
<feature type="transmembrane region" description="Helical" evidence="7">
    <location>
        <begin position="152"/>
        <end position="176"/>
    </location>
</feature>
<feature type="transmembrane region" description="Helical" evidence="7">
    <location>
        <begin position="267"/>
        <end position="286"/>
    </location>
</feature>
<evidence type="ECO:0000259" key="8">
    <source>
        <dbReference type="PROSITE" id="PS50850"/>
    </source>
</evidence>